<proteinExistence type="predicted"/>
<comment type="caution">
    <text evidence="2">The sequence shown here is derived from an EMBL/GenBank/DDBJ whole genome shotgun (WGS) entry which is preliminary data.</text>
</comment>
<evidence type="ECO:0000259" key="1">
    <source>
        <dbReference type="Pfam" id="PF00085"/>
    </source>
</evidence>
<dbReference type="EMBL" id="MTSA01000034">
    <property type="protein sequence ID" value="OUM04621.1"/>
    <property type="molecule type" value="Genomic_DNA"/>
</dbReference>
<dbReference type="CDD" id="cd02947">
    <property type="entry name" value="TRX_family"/>
    <property type="match status" value="1"/>
</dbReference>
<organism evidence="2 3">
    <name type="scientific">Pseudomonas syringae</name>
    <dbReference type="NCBI Taxonomy" id="317"/>
    <lineage>
        <taxon>Bacteria</taxon>
        <taxon>Pseudomonadati</taxon>
        <taxon>Pseudomonadota</taxon>
        <taxon>Gammaproteobacteria</taxon>
        <taxon>Pseudomonadales</taxon>
        <taxon>Pseudomonadaceae</taxon>
        <taxon>Pseudomonas</taxon>
    </lineage>
</organism>
<accession>A0A244EJJ2</accession>
<reference evidence="2 3" key="1">
    <citation type="submission" date="2017-01" db="EMBL/GenBank/DDBJ databases">
        <authorList>
            <person name="Mah S.A."/>
            <person name="Swanson W.J."/>
            <person name="Moy G.W."/>
            <person name="Vacquier V.D."/>
        </authorList>
    </citation>
    <scope>NUCLEOTIDE SEQUENCE [LARGE SCALE GENOMIC DNA]</scope>
    <source>
        <strain evidence="2">PDD-32b-74</strain>
    </source>
</reference>
<protein>
    <submittedName>
        <fullName evidence="2">Thiol reductase thioredoxin</fullName>
    </submittedName>
</protein>
<dbReference type="AlphaFoldDB" id="A0A244EJJ2"/>
<dbReference type="SUPFAM" id="SSF52833">
    <property type="entry name" value="Thioredoxin-like"/>
    <property type="match status" value="1"/>
</dbReference>
<name>A0A244EJJ2_PSESX</name>
<dbReference type="Pfam" id="PF00085">
    <property type="entry name" value="Thioredoxin"/>
    <property type="match status" value="1"/>
</dbReference>
<evidence type="ECO:0000313" key="2">
    <source>
        <dbReference type="EMBL" id="OUM04621.1"/>
    </source>
</evidence>
<gene>
    <name evidence="2" type="ORF">BW686_25640</name>
</gene>
<dbReference type="Gene3D" id="3.40.30.10">
    <property type="entry name" value="Glutaredoxin"/>
    <property type="match status" value="1"/>
</dbReference>
<dbReference type="InterPro" id="IPR013766">
    <property type="entry name" value="Thioredoxin_domain"/>
</dbReference>
<evidence type="ECO:0000313" key="3">
    <source>
        <dbReference type="Proteomes" id="UP000195128"/>
    </source>
</evidence>
<dbReference type="OrthoDB" id="583329at2"/>
<feature type="domain" description="Thioredoxin" evidence="1">
    <location>
        <begin position="132"/>
        <end position="181"/>
    </location>
</feature>
<dbReference type="Proteomes" id="UP000195128">
    <property type="component" value="Unassembled WGS sequence"/>
</dbReference>
<sequence length="202" mass="22477">MLKTEFAKFVEEQIKLAEKILADGKVSERDDFAEGKLTFFCARHRILQGEKIKQDVGTLDAINDSLQALGILESEETFLNYKKKAGTVLAVKDDGDFNREWAEVSPLVLLEFSKPGVNEHGEANSSARTGAILDELAPEFEGKVVMLRVPVDTCPATAQSYNVTAAPTIIFLKGGKKLEETADFHLKFWFRAKINELLSPQE</sequence>
<dbReference type="InterPro" id="IPR036249">
    <property type="entry name" value="Thioredoxin-like_sf"/>
</dbReference>